<gene>
    <name evidence="2" type="ordered locus">Igag_0969</name>
</gene>
<dbReference type="KEGG" id="iag:Igag_0969"/>
<name>E0SNI8_IGNAA</name>
<dbReference type="Pfam" id="PF01882">
    <property type="entry name" value="DUF58"/>
    <property type="match status" value="1"/>
</dbReference>
<proteinExistence type="predicted"/>
<accession>E0SNI8</accession>
<evidence type="ECO:0000313" key="3">
    <source>
        <dbReference type="Proteomes" id="UP000001304"/>
    </source>
</evidence>
<evidence type="ECO:0000313" key="2">
    <source>
        <dbReference type="EMBL" id="ADM27784.1"/>
    </source>
</evidence>
<feature type="domain" description="DUF58" evidence="1">
    <location>
        <begin position="42"/>
        <end position="252"/>
    </location>
</feature>
<reference evidence="2 3" key="1">
    <citation type="journal article" date="2010" name="Stand. Genomic Sci.">
        <title>Complete genome sequence of Ignisphaera aggregans type strain (AQ1.S1).</title>
        <authorList>
            <person name="Goker M."/>
            <person name="Held B."/>
            <person name="Lapidus A."/>
            <person name="Nolan M."/>
            <person name="Spring S."/>
            <person name="Yasawong M."/>
            <person name="Lucas S."/>
            <person name="Glavina Del Rio T."/>
            <person name="Tice H."/>
            <person name="Cheng J.F."/>
            <person name="Goodwin L."/>
            <person name="Tapia R."/>
            <person name="Pitluck S."/>
            <person name="Liolios K."/>
            <person name="Ivanova N."/>
            <person name="Mavromatis K."/>
            <person name="Mikhailova N."/>
            <person name="Pati A."/>
            <person name="Chen A."/>
            <person name="Palaniappan K."/>
            <person name="Brambilla E."/>
            <person name="Land M."/>
            <person name="Hauser L."/>
            <person name="Chang Y.J."/>
            <person name="Jeffries C.D."/>
            <person name="Brettin T."/>
            <person name="Detter J.C."/>
            <person name="Han C."/>
            <person name="Rohde M."/>
            <person name="Sikorski J."/>
            <person name="Woyke T."/>
            <person name="Bristow J."/>
            <person name="Eisen J.A."/>
            <person name="Markowitz V."/>
            <person name="Hugenholtz P."/>
            <person name="Kyrpides N.C."/>
            <person name="Klenk H.P."/>
        </authorList>
    </citation>
    <scope>NUCLEOTIDE SEQUENCE [LARGE SCALE GENOMIC DNA]</scope>
    <source>
        <strain evidence="3">DSM 17230 / JCM 13409 / AQ1.S1</strain>
    </source>
</reference>
<keyword evidence="3" id="KW-1185">Reference proteome</keyword>
<sequence length="297" mass="34503">MQNSDICRLARAYSRLGTIHATSLELGTNKTRFLGPGIEYRDFREYQPEDDYRYIDWNISLRSIDPYTNDIKLYTKLFTVEHKSKVLIALDISRSMAIGEKISSMIYTASLVLETAHRLEDSITLMLLGAKASIYHGLRGREALELIVNTICRGALTETSRLDEVVKLLRRGRMRIDSIILFIDYGHSIESFIQLINTARTLETPLATIFTIYRWEVEKPLDRGSIVFFDIETGEEIYVDIDNVYRDIRNHINRVKSYIEASAIPYIEIQSLRDAIDKKVKVLYLYIALRTRRKNIY</sequence>
<dbReference type="BioCyc" id="IAGG583356:GHAH-952-MONOMER"/>
<dbReference type="EMBL" id="CP002098">
    <property type="protein sequence ID" value="ADM27784.1"/>
    <property type="molecule type" value="Genomic_DNA"/>
</dbReference>
<protein>
    <recommendedName>
        <fullName evidence="1">DUF58 domain-containing protein</fullName>
    </recommendedName>
</protein>
<dbReference type="PANTHER" id="PTHR33608">
    <property type="entry name" value="BLL2464 PROTEIN"/>
    <property type="match status" value="1"/>
</dbReference>
<dbReference type="Proteomes" id="UP000001304">
    <property type="component" value="Chromosome"/>
</dbReference>
<dbReference type="PANTHER" id="PTHR33608:SF6">
    <property type="entry name" value="BLL2464 PROTEIN"/>
    <property type="match status" value="1"/>
</dbReference>
<evidence type="ECO:0000259" key="1">
    <source>
        <dbReference type="Pfam" id="PF01882"/>
    </source>
</evidence>
<dbReference type="HOGENOM" id="CLU_961788_0_0_2"/>
<organism evidence="2 3">
    <name type="scientific">Ignisphaera aggregans (strain DSM 17230 / JCM 13409 / AQ1.S1)</name>
    <dbReference type="NCBI Taxonomy" id="583356"/>
    <lineage>
        <taxon>Archaea</taxon>
        <taxon>Thermoproteota</taxon>
        <taxon>Thermoprotei</taxon>
        <taxon>Desulfurococcales</taxon>
        <taxon>Desulfurococcaceae</taxon>
        <taxon>Ignisphaera</taxon>
    </lineage>
</organism>
<dbReference type="STRING" id="583356.Igag_0969"/>
<dbReference type="AlphaFoldDB" id="E0SNI8"/>
<dbReference type="InterPro" id="IPR002881">
    <property type="entry name" value="DUF58"/>
</dbReference>